<feature type="repeat" description="ANK" evidence="3">
    <location>
        <begin position="289"/>
        <end position="321"/>
    </location>
</feature>
<dbReference type="eggNOG" id="COG0666">
    <property type="taxonomic scope" value="Bacteria"/>
</dbReference>
<dbReference type="PROSITE" id="PS50297">
    <property type="entry name" value="ANK_REP_REGION"/>
    <property type="match status" value="3"/>
</dbReference>
<dbReference type="SMART" id="SM00248">
    <property type="entry name" value="ANK"/>
    <property type="match status" value="5"/>
</dbReference>
<gene>
    <name evidence="4" type="ORF">BN59_02241</name>
</gene>
<evidence type="ECO:0000313" key="4">
    <source>
        <dbReference type="EMBL" id="CDZ77945.1"/>
    </source>
</evidence>
<keyword evidence="1" id="KW-0677">Repeat</keyword>
<evidence type="ECO:0000313" key="5">
    <source>
        <dbReference type="Proteomes" id="UP000044071"/>
    </source>
</evidence>
<dbReference type="OrthoDB" id="5630385at2"/>
<keyword evidence="2 3" id="KW-0040">ANK repeat</keyword>
<dbReference type="InterPro" id="IPR036770">
    <property type="entry name" value="Ankyrin_rpt-contain_sf"/>
</dbReference>
<evidence type="ECO:0000256" key="1">
    <source>
        <dbReference type="ARBA" id="ARBA00022737"/>
    </source>
</evidence>
<keyword evidence="5" id="KW-1185">Reference proteome</keyword>
<accession>A0A078KU41</accession>
<protein>
    <submittedName>
        <fullName evidence="4">Ankyrin repeat protein</fullName>
    </submittedName>
</protein>
<dbReference type="RefSeq" id="WP_052403248.1">
    <property type="nucleotide sequence ID" value="NZ_CCVW01000002.1"/>
</dbReference>
<organism evidence="4 5">
    <name type="scientific">Legionella massiliensis</name>
    <dbReference type="NCBI Taxonomy" id="1034943"/>
    <lineage>
        <taxon>Bacteria</taxon>
        <taxon>Pseudomonadati</taxon>
        <taxon>Pseudomonadota</taxon>
        <taxon>Gammaproteobacteria</taxon>
        <taxon>Legionellales</taxon>
        <taxon>Legionellaceae</taxon>
        <taxon>Legionella</taxon>
    </lineage>
</organism>
<dbReference type="STRING" id="1034943.BN59_02241"/>
<dbReference type="Gene3D" id="1.25.40.20">
    <property type="entry name" value="Ankyrin repeat-containing domain"/>
    <property type="match status" value="2"/>
</dbReference>
<dbReference type="PROSITE" id="PS50088">
    <property type="entry name" value="ANK_REPEAT"/>
    <property type="match status" value="3"/>
</dbReference>
<reference evidence="4 5" key="1">
    <citation type="submission" date="2014-06" db="EMBL/GenBank/DDBJ databases">
        <authorList>
            <person name="Urmite Genomes Urmite Genomes"/>
        </authorList>
    </citation>
    <scope>NUCLEOTIDE SEQUENCE [LARGE SCALE GENOMIC DNA]</scope>
</reference>
<dbReference type="GO" id="GO:0085020">
    <property type="term" value="P:protein K6-linked ubiquitination"/>
    <property type="evidence" value="ECO:0007669"/>
    <property type="project" value="TreeGrafter"/>
</dbReference>
<dbReference type="AlphaFoldDB" id="A0A078KU41"/>
<dbReference type="Pfam" id="PF12796">
    <property type="entry name" value="Ank_2"/>
    <property type="match status" value="1"/>
</dbReference>
<dbReference type="SUPFAM" id="SSF81383">
    <property type="entry name" value="F-box domain"/>
    <property type="match status" value="1"/>
</dbReference>
<dbReference type="GO" id="GO:0004842">
    <property type="term" value="F:ubiquitin-protein transferase activity"/>
    <property type="evidence" value="ECO:0007669"/>
    <property type="project" value="TreeGrafter"/>
</dbReference>
<dbReference type="PANTHER" id="PTHR24171">
    <property type="entry name" value="ANKYRIN REPEAT DOMAIN-CONTAINING PROTEIN 39-RELATED"/>
    <property type="match status" value="1"/>
</dbReference>
<feature type="repeat" description="ANK" evidence="3">
    <location>
        <begin position="323"/>
        <end position="355"/>
    </location>
</feature>
<evidence type="ECO:0000256" key="3">
    <source>
        <dbReference type="PROSITE-ProRule" id="PRU00023"/>
    </source>
</evidence>
<dbReference type="Pfam" id="PF00023">
    <property type="entry name" value="Ank"/>
    <property type="match status" value="1"/>
</dbReference>
<dbReference type="Proteomes" id="UP000044071">
    <property type="component" value="Unassembled WGS sequence"/>
</dbReference>
<proteinExistence type="predicted"/>
<dbReference type="SUPFAM" id="SSF48403">
    <property type="entry name" value="Ankyrin repeat"/>
    <property type="match status" value="1"/>
</dbReference>
<dbReference type="InterPro" id="IPR036047">
    <property type="entry name" value="F-box-like_dom_sf"/>
</dbReference>
<dbReference type="InterPro" id="IPR002110">
    <property type="entry name" value="Ankyrin_rpt"/>
</dbReference>
<feature type="repeat" description="ANK" evidence="3">
    <location>
        <begin position="356"/>
        <end position="388"/>
    </location>
</feature>
<evidence type="ECO:0000256" key="2">
    <source>
        <dbReference type="ARBA" id="ARBA00023043"/>
    </source>
</evidence>
<dbReference type="PRINTS" id="PR01415">
    <property type="entry name" value="ANKYRIN"/>
</dbReference>
<dbReference type="EMBL" id="CCSB01000002">
    <property type="protein sequence ID" value="CDZ77945.1"/>
    <property type="molecule type" value="Genomic_DNA"/>
</dbReference>
<sequence length="457" mass="50401">MRETELKILKQVSPVIYTVDGASDAKAEPASLATDVSLIETQLPNELWFHGILLGLLPEDIWNLAQVNTFFSLLLKDNVFWMNKAKKYFPELFNSCKNPADIEWYSVFHEAYNRSMHKLSAEQRRLFSQAKEGLLSMTDLEARGFDTLELKDSEGRTLHSWIAFAVAQALLDSLFTALKNVNFKSSETDQYKRTLLHWAVQSNQSLSSVSDLAATIDVKAVDKSGDTALAMAAKYGFLGHAKLLWDLEQAKGGITNSNRLLPLAILNAHISLVEFFLEQGILPNEKSDLGYSPLYLAASRGNVPIVKLLLEHKVAVNEPSTTIQMSALAVAVQNGHCEVVKLLLENGANVDSKDKRGVTALFIAVSKSNYHMVQLLLEHGASLDMTAGNTKTTVFSQAERLKDNGLILALLRNEQNKRLGSQSCCAAATAGFFATKSLTKAEDGELDTAEYCGVRNR</sequence>
<name>A0A078KU41_9GAMM</name>